<accession>A0A1I1BZI9</accession>
<gene>
    <name evidence="3" type="ORF">SAMN04489723_11810</name>
</gene>
<keyword evidence="1" id="KW-0812">Transmembrane</keyword>
<reference evidence="3 4" key="1">
    <citation type="submission" date="2016-10" db="EMBL/GenBank/DDBJ databases">
        <authorList>
            <person name="de Groot N.N."/>
        </authorList>
    </citation>
    <scope>NUCLEOTIDE SEQUENCE [LARGE SCALE GENOMIC DNA]</scope>
    <source>
        <strain evidence="3 4">DSM 23399</strain>
    </source>
</reference>
<name>A0A1I1BZI9_9BACT</name>
<dbReference type="EMBL" id="FOKK01000018">
    <property type="protein sequence ID" value="SFB53960.1"/>
    <property type="molecule type" value="Genomic_DNA"/>
</dbReference>
<feature type="domain" description="FecR protein" evidence="2">
    <location>
        <begin position="91"/>
        <end position="187"/>
    </location>
</feature>
<evidence type="ECO:0000259" key="2">
    <source>
        <dbReference type="Pfam" id="PF04773"/>
    </source>
</evidence>
<keyword evidence="1" id="KW-1133">Transmembrane helix</keyword>
<dbReference type="RefSeq" id="WP_092900062.1">
    <property type="nucleotide sequence ID" value="NZ_FOKK01000018.1"/>
</dbReference>
<dbReference type="Gene3D" id="2.60.120.1440">
    <property type="match status" value="1"/>
</dbReference>
<dbReference type="STRING" id="237018.SAMN04489723_11810"/>
<dbReference type="Gene3D" id="3.55.50.30">
    <property type="match status" value="1"/>
</dbReference>
<organism evidence="3 4">
    <name type="scientific">Algoriphagus aquimarinus</name>
    <dbReference type="NCBI Taxonomy" id="237018"/>
    <lineage>
        <taxon>Bacteria</taxon>
        <taxon>Pseudomonadati</taxon>
        <taxon>Bacteroidota</taxon>
        <taxon>Cytophagia</taxon>
        <taxon>Cytophagales</taxon>
        <taxon>Cyclobacteriaceae</taxon>
        <taxon>Algoriphagus</taxon>
    </lineage>
</organism>
<dbReference type="PANTHER" id="PTHR30273:SF2">
    <property type="entry name" value="PROTEIN FECR"/>
    <property type="match status" value="1"/>
</dbReference>
<proteinExistence type="predicted"/>
<dbReference type="PANTHER" id="PTHR30273">
    <property type="entry name" value="PERIPLASMIC SIGNAL SENSOR AND SIGMA FACTOR ACTIVATOR FECR-RELATED"/>
    <property type="match status" value="1"/>
</dbReference>
<dbReference type="PIRSF" id="PIRSF018266">
    <property type="entry name" value="FecR"/>
    <property type="match status" value="1"/>
</dbReference>
<dbReference type="Proteomes" id="UP000198790">
    <property type="component" value="Unassembled WGS sequence"/>
</dbReference>
<evidence type="ECO:0000313" key="3">
    <source>
        <dbReference type="EMBL" id="SFB53960.1"/>
    </source>
</evidence>
<sequence>MTEESSNLFQDDQMAFEENLETDMVGLMTIEDQKALKKRILRNIKTGIQKHEQKRNNRRRIFTYTKIAASVLIVLAINGALWTTLKLEKHTYQTGSNETLKIELPDGSTALLNSNSSLTYTYNMAFGFDRKVELIGEAYFEIAKDAESKRFVINEGDVMEVEVFGTEFNFKNQNPIHKLTLIQGSVKLGYQSEQGNTNRMVLPGETIKLDVENHQLEAKTVADPIKLLAWQDRKIRMQNESLEEVLSIVAELYDLELVDQTLPTNYQLISGSLPLTDNPNEVIENIEVLFDTEIHLEQNSIRVQ</sequence>
<feature type="transmembrane region" description="Helical" evidence="1">
    <location>
        <begin position="61"/>
        <end position="82"/>
    </location>
</feature>
<evidence type="ECO:0000256" key="1">
    <source>
        <dbReference type="SAM" id="Phobius"/>
    </source>
</evidence>
<dbReference type="InterPro" id="IPR012373">
    <property type="entry name" value="Ferrdict_sens_TM"/>
</dbReference>
<dbReference type="InterPro" id="IPR006860">
    <property type="entry name" value="FecR"/>
</dbReference>
<dbReference type="AlphaFoldDB" id="A0A1I1BZI9"/>
<evidence type="ECO:0000313" key="4">
    <source>
        <dbReference type="Proteomes" id="UP000198790"/>
    </source>
</evidence>
<dbReference type="OrthoDB" id="1523489at2"/>
<protein>
    <submittedName>
        <fullName evidence="3">Ferric-dicitrate binding protein FerR, regulates iron transport through sigma-19</fullName>
    </submittedName>
</protein>
<dbReference type="Pfam" id="PF04773">
    <property type="entry name" value="FecR"/>
    <property type="match status" value="1"/>
</dbReference>
<dbReference type="GO" id="GO:0016989">
    <property type="term" value="F:sigma factor antagonist activity"/>
    <property type="evidence" value="ECO:0007669"/>
    <property type="project" value="TreeGrafter"/>
</dbReference>
<keyword evidence="4" id="KW-1185">Reference proteome</keyword>
<keyword evidence="1" id="KW-0472">Membrane</keyword>